<dbReference type="PANTHER" id="PTHR43498:SF1">
    <property type="entry name" value="COB--COM HETERODISULFIDE REDUCTASE IRON-SULFUR SUBUNIT A"/>
    <property type="match status" value="1"/>
</dbReference>
<dbReference type="PANTHER" id="PTHR43498">
    <property type="entry name" value="FERREDOXIN:COB-COM HETERODISULFIDE REDUCTASE SUBUNIT A"/>
    <property type="match status" value="1"/>
</dbReference>
<dbReference type="Gene3D" id="3.50.50.60">
    <property type="entry name" value="FAD/NAD(P)-binding domain"/>
    <property type="match status" value="1"/>
</dbReference>
<dbReference type="STRING" id="86166.TAGGR_11033"/>
<keyword evidence="1" id="KW-0004">4Fe-4S</keyword>
<dbReference type="InterPro" id="IPR039650">
    <property type="entry name" value="HdrA-like"/>
</dbReference>
<dbReference type="InterPro" id="IPR036188">
    <property type="entry name" value="FAD/NAD-bd_sf"/>
</dbReference>
<evidence type="ECO:0000313" key="6">
    <source>
        <dbReference type="EMBL" id="GAQ94846.1"/>
    </source>
</evidence>
<evidence type="ECO:0000256" key="3">
    <source>
        <dbReference type="ARBA" id="ARBA00023002"/>
    </source>
</evidence>
<dbReference type="AlphaFoldDB" id="A0A0U9HP18"/>
<dbReference type="Proteomes" id="UP000054976">
    <property type="component" value="Unassembled WGS sequence"/>
</dbReference>
<protein>
    <submittedName>
        <fullName evidence="6">Heterodisulfide reductase subunit A</fullName>
    </submittedName>
</protein>
<keyword evidence="5" id="KW-0411">Iron-sulfur</keyword>
<dbReference type="Pfam" id="PF12831">
    <property type="entry name" value="FAD_oxidored"/>
    <property type="match status" value="1"/>
</dbReference>
<keyword evidence="2" id="KW-0479">Metal-binding</keyword>
<dbReference type="GO" id="GO:0016491">
    <property type="term" value="F:oxidoreductase activity"/>
    <property type="evidence" value="ECO:0007669"/>
    <property type="project" value="UniProtKB-KW"/>
</dbReference>
<keyword evidence="3" id="KW-0560">Oxidoreductase</keyword>
<dbReference type="GO" id="GO:0046872">
    <property type="term" value="F:metal ion binding"/>
    <property type="evidence" value="ECO:0007669"/>
    <property type="project" value="UniProtKB-KW"/>
</dbReference>
<evidence type="ECO:0000313" key="7">
    <source>
        <dbReference type="Proteomes" id="UP000054976"/>
    </source>
</evidence>
<sequence>MAKIGVYLCHCGENIAGAINIEELKKFAESLPDVAVVRNYLFMCSDAGQDLIKQDIKNGLVDRVVVAACTPRTHGPIFKKAVEDAGLNGYLFEMANVRDQDSWPHWHNKVGALEKAKRLIRSAVAKVRLNEPLEDRYGDMEKSVLIVGGGIAGMFAALDLANMGLKVYLVERQPSIGGNMSKIDKTFPTMDCSA</sequence>
<name>A0A0U9HP18_9BACT</name>
<evidence type="ECO:0000256" key="5">
    <source>
        <dbReference type="ARBA" id="ARBA00023014"/>
    </source>
</evidence>
<accession>A0A0U9HP18</accession>
<keyword evidence="7" id="KW-1185">Reference proteome</keyword>
<evidence type="ECO:0000256" key="2">
    <source>
        <dbReference type="ARBA" id="ARBA00022723"/>
    </source>
</evidence>
<evidence type="ECO:0000256" key="4">
    <source>
        <dbReference type="ARBA" id="ARBA00023004"/>
    </source>
</evidence>
<gene>
    <name evidence="6" type="ORF">TAGGR_11033</name>
</gene>
<dbReference type="SUPFAM" id="SSF51905">
    <property type="entry name" value="FAD/NAD(P)-binding domain"/>
    <property type="match status" value="1"/>
</dbReference>
<comment type="caution">
    <text evidence="6">The sequence shown here is derived from an EMBL/GenBank/DDBJ whole genome shotgun (WGS) entry which is preliminary data.</text>
</comment>
<keyword evidence="4" id="KW-0408">Iron</keyword>
<reference evidence="7" key="1">
    <citation type="submission" date="2016-01" db="EMBL/GenBank/DDBJ databases">
        <title>Draft genome sequence of Thermodesulfovibrio aggregans strain TGE-P1.</title>
        <authorList>
            <person name="Sekiguchi Y."/>
            <person name="Ohashi A."/>
            <person name="Matsuura N."/>
            <person name="Tourlousse M.D."/>
        </authorList>
    </citation>
    <scope>NUCLEOTIDE SEQUENCE [LARGE SCALE GENOMIC DNA]</scope>
    <source>
        <strain evidence="7">TGE-P1</strain>
    </source>
</reference>
<organism evidence="6 7">
    <name type="scientific">Thermodesulfovibrio aggregans</name>
    <dbReference type="NCBI Taxonomy" id="86166"/>
    <lineage>
        <taxon>Bacteria</taxon>
        <taxon>Pseudomonadati</taxon>
        <taxon>Nitrospirota</taxon>
        <taxon>Thermodesulfovibrionia</taxon>
        <taxon>Thermodesulfovibrionales</taxon>
        <taxon>Thermodesulfovibrionaceae</taxon>
        <taxon>Thermodesulfovibrio</taxon>
    </lineage>
</organism>
<dbReference type="GO" id="GO:0051539">
    <property type="term" value="F:4 iron, 4 sulfur cluster binding"/>
    <property type="evidence" value="ECO:0007669"/>
    <property type="project" value="UniProtKB-KW"/>
</dbReference>
<dbReference type="EMBL" id="BCNO01000001">
    <property type="protein sequence ID" value="GAQ94846.1"/>
    <property type="molecule type" value="Genomic_DNA"/>
</dbReference>
<proteinExistence type="predicted"/>
<evidence type="ECO:0000256" key="1">
    <source>
        <dbReference type="ARBA" id="ARBA00022485"/>
    </source>
</evidence>